<dbReference type="PANTHER" id="PTHR34596:SF2">
    <property type="entry name" value="CHITOPORIN"/>
    <property type="match status" value="1"/>
</dbReference>
<evidence type="ECO:0000313" key="5">
    <source>
        <dbReference type="EMBL" id="SDM67897.1"/>
    </source>
</evidence>
<evidence type="ECO:0000256" key="2">
    <source>
        <dbReference type="ARBA" id="ARBA00022448"/>
    </source>
</evidence>
<dbReference type="STRING" id="990371.SAMN05421813_11952"/>
<dbReference type="GO" id="GO:0015288">
    <property type="term" value="F:porin activity"/>
    <property type="evidence" value="ECO:0007669"/>
    <property type="project" value="TreeGrafter"/>
</dbReference>
<feature type="chain" id="PRO_5011478616" evidence="4">
    <location>
        <begin position="23"/>
        <end position="476"/>
    </location>
</feature>
<sequence length="476" mass="54026">MRSIFYLALLCLIFFQFENAKAQHQDVSERPEMYKGKETNEADSGSLLGAFKGGKVQGHFRYFFMNTVNEGELTDYYANAAGGGLRFETARFHNFQFAISGFYIFNIGSSDMTKADPTSGQFNRYEIGLFDLEDPKNKSDIDRLEEFYLKYHVNKSSLIFGRQLLNTPFINLQDGRMRPTGTEGFWAEINEIKGLKIEGGWLYAISPRSTTKWYTIGETIGAYSAGLNPDGTPSKYPNNIKSNGVALMGIKTNLTKQLKLQAWDMYTENVFNTAMLQTDLVLPLKNKTNFIAAAQLIKQDAIHDGGNQDQSASYFLKDSRSLSFGAKLALKNNTWETSLNYNRITADGRYLVPREWGRDPFFTFLPRERNEGFGDLHAFMAKLDHKFPESGFKTSIAVGYYKLPDVKNYALNKYGLPSYTQINTDFRYTFAKALKGLEAQLLLVAKINGGETYGNSKMVINKVNMFQTNFVLNFHF</sequence>
<dbReference type="InterPro" id="IPR023614">
    <property type="entry name" value="Porin_dom_sf"/>
</dbReference>
<accession>A0A1G9V762</accession>
<evidence type="ECO:0000256" key="1">
    <source>
        <dbReference type="ARBA" id="ARBA00009075"/>
    </source>
</evidence>
<keyword evidence="3 4" id="KW-0732">Signal</keyword>
<keyword evidence="2" id="KW-0813">Transport</keyword>
<protein>
    <submittedName>
        <fullName evidence="5">Outer membrane porin, OprD family</fullName>
    </submittedName>
</protein>
<dbReference type="GO" id="GO:0016020">
    <property type="term" value="C:membrane"/>
    <property type="evidence" value="ECO:0007669"/>
    <property type="project" value="InterPro"/>
</dbReference>
<keyword evidence="6" id="KW-1185">Reference proteome</keyword>
<proteinExistence type="inferred from homology"/>
<dbReference type="Proteomes" id="UP000199226">
    <property type="component" value="Unassembled WGS sequence"/>
</dbReference>
<evidence type="ECO:0000256" key="3">
    <source>
        <dbReference type="ARBA" id="ARBA00022729"/>
    </source>
</evidence>
<dbReference type="InterPro" id="IPR005318">
    <property type="entry name" value="OM_porin_bac"/>
</dbReference>
<comment type="similarity">
    <text evidence="1">Belongs to the outer membrane porin (Opr) (TC 1.B.25) family.</text>
</comment>
<gene>
    <name evidence="5" type="ORF">SAMN05421813_11952</name>
</gene>
<dbReference type="PANTHER" id="PTHR34596">
    <property type="entry name" value="CHITOPORIN"/>
    <property type="match status" value="1"/>
</dbReference>
<evidence type="ECO:0000313" key="6">
    <source>
        <dbReference type="Proteomes" id="UP000199226"/>
    </source>
</evidence>
<dbReference type="Gene3D" id="2.40.160.10">
    <property type="entry name" value="Porin"/>
    <property type="match status" value="1"/>
</dbReference>
<name>A0A1G9V762_9SPHI</name>
<organism evidence="5 6">
    <name type="scientific">Daejeonella rubra</name>
    <dbReference type="NCBI Taxonomy" id="990371"/>
    <lineage>
        <taxon>Bacteria</taxon>
        <taxon>Pseudomonadati</taxon>
        <taxon>Bacteroidota</taxon>
        <taxon>Sphingobacteriia</taxon>
        <taxon>Sphingobacteriales</taxon>
        <taxon>Sphingobacteriaceae</taxon>
        <taxon>Daejeonella</taxon>
    </lineage>
</organism>
<dbReference type="RefSeq" id="WP_090705506.1">
    <property type="nucleotide sequence ID" value="NZ_FNHH01000019.1"/>
</dbReference>
<dbReference type="Pfam" id="PF03573">
    <property type="entry name" value="OprD"/>
    <property type="match status" value="1"/>
</dbReference>
<evidence type="ECO:0000256" key="4">
    <source>
        <dbReference type="SAM" id="SignalP"/>
    </source>
</evidence>
<feature type="signal peptide" evidence="4">
    <location>
        <begin position="1"/>
        <end position="22"/>
    </location>
</feature>
<dbReference type="EMBL" id="FNHH01000019">
    <property type="protein sequence ID" value="SDM67897.1"/>
    <property type="molecule type" value="Genomic_DNA"/>
</dbReference>
<dbReference type="OrthoDB" id="862900at2"/>
<dbReference type="AlphaFoldDB" id="A0A1G9V762"/>
<reference evidence="6" key="1">
    <citation type="submission" date="2016-10" db="EMBL/GenBank/DDBJ databases">
        <authorList>
            <person name="Varghese N."/>
            <person name="Submissions S."/>
        </authorList>
    </citation>
    <scope>NUCLEOTIDE SEQUENCE [LARGE SCALE GENOMIC DNA]</scope>
    <source>
        <strain evidence="6">DSM 24536</strain>
    </source>
</reference>